<dbReference type="STRING" id="363754.RHSP_35863"/>
<dbReference type="Proteomes" id="UP000012429">
    <property type="component" value="Unassembled WGS sequence"/>
</dbReference>
<gene>
    <name evidence="2" type="ORF">RHSP_35863</name>
</gene>
<proteinExistence type="predicted"/>
<evidence type="ECO:0000313" key="3">
    <source>
        <dbReference type="Proteomes" id="UP000012429"/>
    </source>
</evidence>
<keyword evidence="3" id="KW-1185">Reference proteome</keyword>
<evidence type="ECO:0000256" key="1">
    <source>
        <dbReference type="SAM" id="MobiDB-lite"/>
    </source>
</evidence>
<sequence length="365" mass="39966">MSPPYSISRTNKKEEEKKVIERGRNQLKSFEKMLIRKIIRCRSILGCLRIDDPVEHLAPIGHAHRRSVVSGFEKREARRIVFLIELFEQGLLTRRGIDRVFAAMREPERQFCLVEDTLREIRIGHPAQDRHALQPLDALGIAGDAPADEAAHGGAGEDDGLAARLLIGIADQRGDIGNPIAVETLDARRIISAAVSVGEVLQPVEIAAERIVVGAEAAVAATTVDEDDGEGLLRCRTYAGDIHFAVAELQGFIFLRLPAHARVDIGRLGALFRNLVAAVDIPHLLIIDRLERTVVVTFDNGLIGKQLVLERLQHLGGSALGGRQKQNARDCGQDGQMSCGHSHADTSSDRPSGLPFVTRQRKSLS</sequence>
<evidence type="ECO:0000313" key="2">
    <source>
        <dbReference type="EMBL" id="ENN85717.1"/>
    </source>
</evidence>
<name>N6V3T1_9HYPH</name>
<protein>
    <submittedName>
        <fullName evidence="2">Uncharacterized protein</fullName>
    </submittedName>
</protein>
<organism evidence="2 3">
    <name type="scientific">Rhizobium freirei PRF 81</name>
    <dbReference type="NCBI Taxonomy" id="363754"/>
    <lineage>
        <taxon>Bacteria</taxon>
        <taxon>Pseudomonadati</taxon>
        <taxon>Pseudomonadota</taxon>
        <taxon>Alphaproteobacteria</taxon>
        <taxon>Hyphomicrobiales</taxon>
        <taxon>Rhizobiaceae</taxon>
        <taxon>Rhizobium/Agrobacterium group</taxon>
        <taxon>Rhizobium</taxon>
    </lineage>
</organism>
<dbReference type="AlphaFoldDB" id="N6V3T1"/>
<dbReference type="EMBL" id="AQHN01000081">
    <property type="protein sequence ID" value="ENN85717.1"/>
    <property type="molecule type" value="Genomic_DNA"/>
</dbReference>
<feature type="region of interest" description="Disordered" evidence="1">
    <location>
        <begin position="320"/>
        <end position="365"/>
    </location>
</feature>
<accession>N6V3T1</accession>
<reference evidence="2 3" key="1">
    <citation type="journal article" date="2012" name="BMC Genomics">
        <title>Genomic basis of broad host range and environmental adaptability of Rhizobium tropici CIAT 899 and Rhizobium sp. PRF 81 which are used in inoculants for common bean (Phaseolus vulgaris L.).</title>
        <authorList>
            <person name="Ormeno-Orrillo E."/>
            <person name="Menna P."/>
            <person name="Almeida L.G."/>
            <person name="Ollero F.J."/>
            <person name="Nicolas M.F."/>
            <person name="Pains Rodrigues E."/>
            <person name="Shigueyoshi Nakatani A."/>
            <person name="Silva Batista J.S."/>
            <person name="Oliveira Chueire L.M."/>
            <person name="Souza R.C."/>
            <person name="Ribeiro Vasconcelos A.T."/>
            <person name="Megias M."/>
            <person name="Hungria M."/>
            <person name="Martinez-Romero E."/>
        </authorList>
    </citation>
    <scope>NUCLEOTIDE SEQUENCE [LARGE SCALE GENOMIC DNA]</scope>
    <source>
        <strain evidence="2 3">PRF 81</strain>
    </source>
</reference>
<comment type="caution">
    <text evidence="2">The sequence shown here is derived from an EMBL/GenBank/DDBJ whole genome shotgun (WGS) entry which is preliminary data.</text>
</comment>